<gene>
    <name evidence="4" type="ORF">BJX68DRAFT_195524</name>
</gene>
<keyword evidence="5" id="KW-1185">Reference proteome</keyword>
<evidence type="ECO:0000256" key="1">
    <source>
        <dbReference type="ARBA" id="ARBA00001947"/>
    </source>
</evidence>
<protein>
    <submittedName>
        <fullName evidence="4">Uncharacterized protein</fullName>
    </submittedName>
</protein>
<sequence>MKCRYCQQGLTNRCTFGAAFGFAAVDGQAEYVRIPHADGTLRHAPAGLDDRLLIIMADISPTGQGGV</sequence>
<dbReference type="InterPro" id="IPR011032">
    <property type="entry name" value="GroES-like_sf"/>
</dbReference>
<dbReference type="EMBL" id="JBFXLR010000070">
    <property type="protein sequence ID" value="KAL2839844.1"/>
    <property type="molecule type" value="Genomic_DNA"/>
</dbReference>
<evidence type="ECO:0000313" key="4">
    <source>
        <dbReference type="EMBL" id="KAL2839844.1"/>
    </source>
</evidence>
<dbReference type="SUPFAM" id="SSF50129">
    <property type="entry name" value="GroES-like"/>
    <property type="match status" value="1"/>
</dbReference>
<evidence type="ECO:0000256" key="2">
    <source>
        <dbReference type="ARBA" id="ARBA00022723"/>
    </source>
</evidence>
<accession>A0ABR4JIH6</accession>
<evidence type="ECO:0000313" key="5">
    <source>
        <dbReference type="Proteomes" id="UP001610444"/>
    </source>
</evidence>
<dbReference type="PANTHER" id="PTHR42813">
    <property type="entry name" value="ZINC-TYPE ALCOHOL DEHYDROGENASE-LIKE"/>
    <property type="match status" value="1"/>
</dbReference>
<dbReference type="Proteomes" id="UP001610444">
    <property type="component" value="Unassembled WGS sequence"/>
</dbReference>
<proteinExistence type="predicted"/>
<dbReference type="RefSeq" id="XP_070893732.1">
    <property type="nucleotide sequence ID" value="XM_071037468.1"/>
</dbReference>
<organism evidence="4 5">
    <name type="scientific">Aspergillus pseudodeflectus</name>
    <dbReference type="NCBI Taxonomy" id="176178"/>
    <lineage>
        <taxon>Eukaryota</taxon>
        <taxon>Fungi</taxon>
        <taxon>Dikarya</taxon>
        <taxon>Ascomycota</taxon>
        <taxon>Pezizomycotina</taxon>
        <taxon>Eurotiomycetes</taxon>
        <taxon>Eurotiomycetidae</taxon>
        <taxon>Eurotiales</taxon>
        <taxon>Aspergillaceae</taxon>
        <taxon>Aspergillus</taxon>
        <taxon>Aspergillus subgen. Nidulantes</taxon>
    </lineage>
</organism>
<dbReference type="GeneID" id="98152632"/>
<dbReference type="PANTHER" id="PTHR42813:SF2">
    <property type="entry name" value="DEHYDROGENASE, ZINC-CONTAINING, PUTATIVE (AFU_ORTHOLOGUE AFUA_2G02810)-RELATED"/>
    <property type="match status" value="1"/>
</dbReference>
<keyword evidence="3" id="KW-0862">Zinc</keyword>
<evidence type="ECO:0000256" key="3">
    <source>
        <dbReference type="ARBA" id="ARBA00022833"/>
    </source>
</evidence>
<name>A0ABR4JIH6_9EURO</name>
<dbReference type="Gene3D" id="3.90.180.10">
    <property type="entry name" value="Medium-chain alcohol dehydrogenases, catalytic domain"/>
    <property type="match status" value="1"/>
</dbReference>
<comment type="cofactor">
    <cofactor evidence="1">
        <name>Zn(2+)</name>
        <dbReference type="ChEBI" id="CHEBI:29105"/>
    </cofactor>
</comment>
<keyword evidence="2" id="KW-0479">Metal-binding</keyword>
<comment type="caution">
    <text evidence="4">The sequence shown here is derived from an EMBL/GenBank/DDBJ whole genome shotgun (WGS) entry which is preliminary data.</text>
</comment>
<reference evidence="4 5" key="1">
    <citation type="submission" date="2024-07" db="EMBL/GenBank/DDBJ databases">
        <title>Section-level genome sequencing and comparative genomics of Aspergillus sections Usti and Cavernicolus.</title>
        <authorList>
            <consortium name="Lawrence Berkeley National Laboratory"/>
            <person name="Nybo J.L."/>
            <person name="Vesth T.C."/>
            <person name="Theobald S."/>
            <person name="Frisvad J.C."/>
            <person name="Larsen T.O."/>
            <person name="Kjaerboelling I."/>
            <person name="Rothschild-Mancinelli K."/>
            <person name="Lyhne E.K."/>
            <person name="Kogle M.E."/>
            <person name="Barry K."/>
            <person name="Clum A."/>
            <person name="Na H."/>
            <person name="Ledsgaard L."/>
            <person name="Lin J."/>
            <person name="Lipzen A."/>
            <person name="Kuo A."/>
            <person name="Riley R."/>
            <person name="Mondo S."/>
            <person name="LaButti K."/>
            <person name="Haridas S."/>
            <person name="Pangalinan J."/>
            <person name="Salamov A.A."/>
            <person name="Simmons B.A."/>
            <person name="Magnuson J.K."/>
            <person name="Chen J."/>
            <person name="Drula E."/>
            <person name="Henrissat B."/>
            <person name="Wiebenga A."/>
            <person name="Lubbers R.J."/>
            <person name="Gomes A.C."/>
            <person name="Macurrencykelacurrency M.R."/>
            <person name="Stajich J."/>
            <person name="Grigoriev I.V."/>
            <person name="Mortensen U.H."/>
            <person name="De vries R.P."/>
            <person name="Baker S.E."/>
            <person name="Andersen M.R."/>
        </authorList>
    </citation>
    <scope>NUCLEOTIDE SEQUENCE [LARGE SCALE GENOMIC DNA]</scope>
    <source>
        <strain evidence="4 5">CBS 756.74</strain>
    </source>
</reference>